<gene>
    <name evidence="1" type="ORF">ALQ32_102160</name>
</gene>
<comment type="caution">
    <text evidence="1">The sequence shown here is derived from an EMBL/GenBank/DDBJ whole genome shotgun (WGS) entry which is preliminary data.</text>
</comment>
<protein>
    <submittedName>
        <fullName evidence="1">Uncharacterized protein</fullName>
    </submittedName>
</protein>
<sequence length="48" mass="5437">MSSAQQCSAVLPEFRPRAELMYLYNPDINNDNLAHPVLMVHNGYLICS</sequence>
<proteinExistence type="predicted"/>
<evidence type="ECO:0000313" key="1">
    <source>
        <dbReference type="EMBL" id="RMO84838.1"/>
    </source>
</evidence>
<reference evidence="1 2" key="1">
    <citation type="submission" date="2018-08" db="EMBL/GenBank/DDBJ databases">
        <title>Recombination of ecologically and evolutionarily significant loci maintains genetic cohesion in the Pseudomonas syringae species complex.</title>
        <authorList>
            <person name="Dillon M."/>
            <person name="Thakur S."/>
            <person name="Almeida R.N.D."/>
            <person name="Weir B.S."/>
            <person name="Guttman D.S."/>
        </authorList>
    </citation>
    <scope>NUCLEOTIDE SEQUENCE [LARGE SCALE GENOMIC DNA]</scope>
    <source>
        <strain evidence="1 2">ICMP 4092</strain>
    </source>
</reference>
<evidence type="ECO:0000313" key="2">
    <source>
        <dbReference type="Proteomes" id="UP000268056"/>
    </source>
</evidence>
<dbReference type="EMBL" id="RBQC01000119">
    <property type="protein sequence ID" value="RMO84838.1"/>
    <property type="molecule type" value="Genomic_DNA"/>
</dbReference>
<accession>A0A3M3YQL8</accession>
<dbReference type="Proteomes" id="UP000268056">
    <property type="component" value="Unassembled WGS sequence"/>
</dbReference>
<dbReference type="AlphaFoldDB" id="A0A3M3YQL8"/>
<organism evidence="1 2">
    <name type="scientific">Pseudomonas syringae pv. tagetis</name>
    <dbReference type="NCBI Taxonomy" id="129140"/>
    <lineage>
        <taxon>Bacteria</taxon>
        <taxon>Pseudomonadati</taxon>
        <taxon>Pseudomonadota</taxon>
        <taxon>Gammaproteobacteria</taxon>
        <taxon>Pseudomonadales</taxon>
        <taxon>Pseudomonadaceae</taxon>
        <taxon>Pseudomonas</taxon>
    </lineage>
</organism>
<name>A0A3M3YQL8_9PSED</name>